<dbReference type="Gene3D" id="3.40.50.1460">
    <property type="match status" value="1"/>
</dbReference>
<evidence type="ECO:0000313" key="3">
    <source>
        <dbReference type="Proteomes" id="UP001494588"/>
    </source>
</evidence>
<dbReference type="PANTHER" id="PTHR48104:SF30">
    <property type="entry name" value="METACASPASE-1"/>
    <property type="match status" value="1"/>
</dbReference>
<name>A0ABU9QSF7_9BURK</name>
<keyword evidence="2" id="KW-0378">Hydrolase</keyword>
<sequence>MQPLVNAREDISRHEVLHADAIPLQMLDPEKEKRSFPLEVCMANRALVVGISNYPSPNQLPSCDRDAEEFAKMLENGYGFTEIQVLKDDGATKKNLIDNINALVSSVSLGDRLVLFFSGHGYRLAVDNTHREVLVSHDGEFFFDYELAELTRDVPAGMLTIVLDSCFSGGMLKSWVDLEGNMQTLRTKCWHPHDTAIVPASVAHIPFGNITPPPIQVTEDTVTNGLWGNAEVGNFEKVTLESSDSKALLISACLSDQQAVSSLPSTNGLSAFTFSLLDSVRLLGTDCTSAQLIEATGEKLRQAGIEQTPIVKEPVAPPNLADRGFLTFKAASTVL</sequence>
<dbReference type="SUPFAM" id="SSF52129">
    <property type="entry name" value="Caspase-like"/>
    <property type="match status" value="1"/>
</dbReference>
<protein>
    <submittedName>
        <fullName evidence="2">Caspase family protein</fullName>
        <ecNumber evidence="2">3.4.22.-</ecNumber>
    </submittedName>
</protein>
<dbReference type="RefSeq" id="WP_201662496.1">
    <property type="nucleotide sequence ID" value="NZ_CAJHCS010000067.1"/>
</dbReference>
<keyword evidence="3" id="KW-1185">Reference proteome</keyword>
<proteinExistence type="predicted"/>
<dbReference type="InterPro" id="IPR011600">
    <property type="entry name" value="Pept_C14_caspase"/>
</dbReference>
<dbReference type="EMBL" id="JAZHGC010000086">
    <property type="protein sequence ID" value="MEM5292368.1"/>
    <property type="molecule type" value="Genomic_DNA"/>
</dbReference>
<dbReference type="Proteomes" id="UP001494588">
    <property type="component" value="Unassembled WGS sequence"/>
</dbReference>
<gene>
    <name evidence="2" type="ORF">V4C55_42600</name>
</gene>
<organism evidence="2 3">
    <name type="scientific">Paraburkholderia sabiae</name>
    <dbReference type="NCBI Taxonomy" id="273251"/>
    <lineage>
        <taxon>Bacteria</taxon>
        <taxon>Pseudomonadati</taxon>
        <taxon>Pseudomonadota</taxon>
        <taxon>Betaproteobacteria</taxon>
        <taxon>Burkholderiales</taxon>
        <taxon>Burkholderiaceae</taxon>
        <taxon>Paraburkholderia</taxon>
    </lineage>
</organism>
<dbReference type="GO" id="GO:0016787">
    <property type="term" value="F:hydrolase activity"/>
    <property type="evidence" value="ECO:0007669"/>
    <property type="project" value="UniProtKB-KW"/>
</dbReference>
<feature type="domain" description="Peptidase C14 caspase" evidence="1">
    <location>
        <begin position="45"/>
        <end position="312"/>
    </location>
</feature>
<comment type="caution">
    <text evidence="2">The sequence shown here is derived from an EMBL/GenBank/DDBJ whole genome shotgun (WGS) entry which is preliminary data.</text>
</comment>
<dbReference type="PANTHER" id="PTHR48104">
    <property type="entry name" value="METACASPASE-4"/>
    <property type="match status" value="1"/>
</dbReference>
<dbReference type="Pfam" id="PF00656">
    <property type="entry name" value="Peptidase_C14"/>
    <property type="match status" value="1"/>
</dbReference>
<dbReference type="InterPro" id="IPR029030">
    <property type="entry name" value="Caspase-like_dom_sf"/>
</dbReference>
<reference evidence="2 3" key="1">
    <citation type="submission" date="2024-01" db="EMBL/GenBank/DDBJ databases">
        <title>The diversity of rhizobia nodulating Mimosa spp. in eleven states of Brazil covering several biomes is determined by host plant, location, and edaphic factors.</title>
        <authorList>
            <person name="Rouws L."/>
            <person name="Barauna A."/>
            <person name="Beukes C."/>
            <person name="De Faria S.M."/>
            <person name="Gross E."/>
            <person name="Dos Reis Junior F.B."/>
            <person name="Simon M."/>
            <person name="Maluk M."/>
            <person name="Odee D.W."/>
            <person name="Kenicer G."/>
            <person name="Young J.P.W."/>
            <person name="Reis V.M."/>
            <person name="Zilli J."/>
            <person name="James E.K."/>
        </authorList>
    </citation>
    <scope>NUCLEOTIDE SEQUENCE [LARGE SCALE GENOMIC DNA]</scope>
    <source>
        <strain evidence="2 3">JPY77</strain>
    </source>
</reference>
<dbReference type="EC" id="3.4.22.-" evidence="2"/>
<evidence type="ECO:0000259" key="1">
    <source>
        <dbReference type="Pfam" id="PF00656"/>
    </source>
</evidence>
<dbReference type="InterPro" id="IPR050452">
    <property type="entry name" value="Metacaspase"/>
</dbReference>
<evidence type="ECO:0000313" key="2">
    <source>
        <dbReference type="EMBL" id="MEM5292368.1"/>
    </source>
</evidence>
<accession>A0ABU9QSF7</accession>